<dbReference type="GO" id="GO:0000785">
    <property type="term" value="C:chromatin"/>
    <property type="evidence" value="ECO:0007669"/>
    <property type="project" value="TreeGrafter"/>
</dbReference>
<evidence type="ECO:0000259" key="5">
    <source>
        <dbReference type="PROSITE" id="PS51184"/>
    </source>
</evidence>
<organism evidence="6 7">
    <name type="scientific">Cephalotus follicularis</name>
    <name type="common">Albany pitcher plant</name>
    <dbReference type="NCBI Taxonomy" id="3775"/>
    <lineage>
        <taxon>Eukaryota</taxon>
        <taxon>Viridiplantae</taxon>
        <taxon>Streptophyta</taxon>
        <taxon>Embryophyta</taxon>
        <taxon>Tracheophyta</taxon>
        <taxon>Spermatophyta</taxon>
        <taxon>Magnoliopsida</taxon>
        <taxon>eudicotyledons</taxon>
        <taxon>Gunneridae</taxon>
        <taxon>Pentapetalae</taxon>
        <taxon>rosids</taxon>
        <taxon>fabids</taxon>
        <taxon>Oxalidales</taxon>
        <taxon>Cephalotaceae</taxon>
        <taxon>Cephalotus</taxon>
    </lineage>
</organism>
<dbReference type="AlphaFoldDB" id="A0A1Q3DBP2"/>
<dbReference type="InterPro" id="IPR003347">
    <property type="entry name" value="JmjC_dom"/>
</dbReference>
<accession>A0A1Q3DBP2</accession>
<keyword evidence="2" id="KW-0408">Iron</keyword>
<dbReference type="InterPro" id="IPR003349">
    <property type="entry name" value="JmjN"/>
</dbReference>
<dbReference type="Pfam" id="PF02375">
    <property type="entry name" value="JmjN"/>
    <property type="match status" value="1"/>
</dbReference>
<evidence type="ECO:0000259" key="4">
    <source>
        <dbReference type="PROSITE" id="PS51183"/>
    </source>
</evidence>
<protein>
    <submittedName>
        <fullName evidence="6">JmjC domain-containing protein/JmjN domain-containing protein/zf-C5HC2 domain-containing protein</fullName>
    </submittedName>
</protein>
<feature type="region of interest" description="Disordered" evidence="3">
    <location>
        <begin position="598"/>
        <end position="618"/>
    </location>
</feature>
<dbReference type="SMART" id="SM00558">
    <property type="entry name" value="JmjC"/>
    <property type="match status" value="1"/>
</dbReference>
<feature type="domain" description="JmjN" evidence="4">
    <location>
        <begin position="64"/>
        <end position="105"/>
    </location>
</feature>
<dbReference type="Proteomes" id="UP000187406">
    <property type="component" value="Unassembled WGS sequence"/>
</dbReference>
<reference evidence="7" key="1">
    <citation type="submission" date="2016-04" db="EMBL/GenBank/DDBJ databases">
        <title>Cephalotus genome sequencing.</title>
        <authorList>
            <person name="Fukushima K."/>
            <person name="Hasebe M."/>
            <person name="Fang X."/>
        </authorList>
    </citation>
    <scope>NUCLEOTIDE SEQUENCE [LARGE SCALE GENOMIC DNA]</scope>
    <source>
        <strain evidence="7">cv. St1</strain>
    </source>
</reference>
<dbReference type="PANTHER" id="PTHR10694:SF33">
    <property type="entry name" value="LYSINE-SPECIFIC DEMETHYLASE 5"/>
    <property type="match status" value="1"/>
</dbReference>
<evidence type="ECO:0000256" key="2">
    <source>
        <dbReference type="ARBA" id="ARBA00023004"/>
    </source>
</evidence>
<sequence>MGPWTNPRRVKSAKTSASGGRIRRNQSLIHQSSSALTGKGSTKKFKVDDFNLTDLEWTDRIPECPVYRPSEKKFADPLIYLQKIAPEASKYGICKIISPLKASISAADVLMKEKQGLNFHTYVQPLQLARWDMNDQATFYNGERKYTYNSFKRMADAVFTQRFPDSQSPSPEFVEKEFWHEMSHGKGKTVEYAINIEGSAFSHDPSDRLGRSRWNLKTLPKLPKSTLHLLEYPIPGITDPMLYIGMLFSMFAWHVEDHYLYSINYHHTGAPKTWYGVPGHAALQFEKVTLDHVYCHNILSTDGEDGASEVLTRKTTMFAPNILLQSNVPVCKAVQNPGEFVITFPRAYHAGFNNGFGCGEAVNFAVGNWFPFGAAAGQRYALLRQMPILPYEELLCKEVIRYSKSKKLAEQLSDCPIQISFLRHIRSLNNALWPLTNAPALFTYMPNSQGTILCNLCKRDCYLAFVECSSCYKRACLFHGIKSLECSCLSKLIVYLREEIWKVEAEALKLEAKGILPNVKQEAKIYPPPIEISSIHEGFHRHWKEFPFAEERAAGENRRPPEEAYIETSKKNDNVVFDVRKIRKRACNEMKKLSYTRGSKKTRIKYRTQGLPQVSSRA</sequence>
<dbReference type="GO" id="GO:0010468">
    <property type="term" value="P:regulation of gene expression"/>
    <property type="evidence" value="ECO:0007669"/>
    <property type="project" value="TreeGrafter"/>
</dbReference>
<dbReference type="GO" id="GO:0046872">
    <property type="term" value="F:metal ion binding"/>
    <property type="evidence" value="ECO:0007669"/>
    <property type="project" value="UniProtKB-KW"/>
</dbReference>
<feature type="domain" description="JmjC" evidence="5">
    <location>
        <begin position="208"/>
        <end position="381"/>
    </location>
</feature>
<dbReference type="GO" id="GO:0141052">
    <property type="term" value="F:histone H3 demethylase activity"/>
    <property type="evidence" value="ECO:0007669"/>
    <property type="project" value="UniProtKB-ARBA"/>
</dbReference>
<dbReference type="SMART" id="SM00545">
    <property type="entry name" value="JmjN"/>
    <property type="match status" value="1"/>
</dbReference>
<evidence type="ECO:0000313" key="7">
    <source>
        <dbReference type="Proteomes" id="UP000187406"/>
    </source>
</evidence>
<dbReference type="InterPro" id="IPR004198">
    <property type="entry name" value="Znf_C5HC2"/>
</dbReference>
<dbReference type="Pfam" id="PF02373">
    <property type="entry name" value="JmjC"/>
    <property type="match status" value="1"/>
</dbReference>
<dbReference type="STRING" id="3775.A0A1Q3DBP2"/>
<dbReference type="GO" id="GO:0005634">
    <property type="term" value="C:nucleus"/>
    <property type="evidence" value="ECO:0007669"/>
    <property type="project" value="TreeGrafter"/>
</dbReference>
<gene>
    <name evidence="6" type="ORF">CFOL_v3_33306</name>
</gene>
<keyword evidence="7" id="KW-1185">Reference proteome</keyword>
<dbReference type="PROSITE" id="PS51184">
    <property type="entry name" value="JMJC"/>
    <property type="match status" value="1"/>
</dbReference>
<name>A0A1Q3DBP2_CEPFO</name>
<keyword evidence="1" id="KW-0479">Metal-binding</keyword>
<proteinExistence type="predicted"/>
<dbReference type="SUPFAM" id="SSF51197">
    <property type="entry name" value="Clavaminate synthase-like"/>
    <property type="match status" value="1"/>
</dbReference>
<dbReference type="Gene3D" id="2.60.120.650">
    <property type="entry name" value="Cupin"/>
    <property type="match status" value="1"/>
</dbReference>
<feature type="region of interest" description="Disordered" evidence="3">
    <location>
        <begin position="1"/>
        <end position="22"/>
    </location>
</feature>
<dbReference type="EMBL" id="BDDD01005828">
    <property type="protein sequence ID" value="GAV89894.1"/>
    <property type="molecule type" value="Genomic_DNA"/>
</dbReference>
<dbReference type="PROSITE" id="PS51183">
    <property type="entry name" value="JMJN"/>
    <property type="match status" value="1"/>
</dbReference>
<comment type="caution">
    <text evidence="6">The sequence shown here is derived from an EMBL/GenBank/DDBJ whole genome shotgun (WGS) entry which is preliminary data.</text>
</comment>
<dbReference type="OrthoDB" id="1678912at2759"/>
<dbReference type="Pfam" id="PF02928">
    <property type="entry name" value="zf-C5HC2"/>
    <property type="match status" value="1"/>
</dbReference>
<evidence type="ECO:0000256" key="3">
    <source>
        <dbReference type="SAM" id="MobiDB-lite"/>
    </source>
</evidence>
<dbReference type="PANTHER" id="PTHR10694">
    <property type="entry name" value="LYSINE-SPECIFIC DEMETHYLASE"/>
    <property type="match status" value="1"/>
</dbReference>
<evidence type="ECO:0000313" key="6">
    <source>
        <dbReference type="EMBL" id="GAV89894.1"/>
    </source>
</evidence>
<dbReference type="InParanoid" id="A0A1Q3DBP2"/>
<evidence type="ECO:0000256" key="1">
    <source>
        <dbReference type="ARBA" id="ARBA00022723"/>
    </source>
</evidence>